<feature type="transmembrane region" description="Helical" evidence="11">
    <location>
        <begin position="57"/>
        <end position="77"/>
    </location>
</feature>
<accession>A0A2Z5FS22</accession>
<comment type="similarity">
    <text evidence="3 9">Belongs to the FliF family.</text>
</comment>
<dbReference type="InterPro" id="IPR006182">
    <property type="entry name" value="FliF_N_dom"/>
</dbReference>
<evidence type="ECO:0000256" key="11">
    <source>
        <dbReference type="SAM" id="Phobius"/>
    </source>
</evidence>
<feature type="domain" description="Flagellar M-ring N-terminal" evidence="12">
    <location>
        <begin position="77"/>
        <end position="247"/>
    </location>
</feature>
<evidence type="ECO:0000259" key="13">
    <source>
        <dbReference type="Pfam" id="PF08345"/>
    </source>
</evidence>
<evidence type="ECO:0000256" key="3">
    <source>
        <dbReference type="ARBA" id="ARBA00007971"/>
    </source>
</evidence>
<dbReference type="Gene3D" id="3.30.300.30">
    <property type="match status" value="1"/>
</dbReference>
<dbReference type="EMBL" id="CP030840">
    <property type="protein sequence ID" value="AXC09523.1"/>
    <property type="molecule type" value="Genomic_DNA"/>
</dbReference>
<protein>
    <recommendedName>
        <fullName evidence="9">Flagellar M-ring protein</fullName>
    </recommendedName>
</protein>
<dbReference type="PRINTS" id="PR01009">
    <property type="entry name" value="FLGMRINGFLIF"/>
</dbReference>
<keyword evidence="7 11" id="KW-0472">Membrane</keyword>
<dbReference type="GO" id="GO:0071973">
    <property type="term" value="P:bacterial-type flagellum-dependent cell motility"/>
    <property type="evidence" value="ECO:0007669"/>
    <property type="project" value="InterPro"/>
</dbReference>
<evidence type="ECO:0000259" key="12">
    <source>
        <dbReference type="Pfam" id="PF01514"/>
    </source>
</evidence>
<keyword evidence="15" id="KW-1185">Reference proteome</keyword>
<evidence type="ECO:0000256" key="9">
    <source>
        <dbReference type="PIRNR" id="PIRNR004862"/>
    </source>
</evidence>
<keyword evidence="4" id="KW-1003">Cell membrane</keyword>
<evidence type="ECO:0000256" key="5">
    <source>
        <dbReference type="ARBA" id="ARBA00022692"/>
    </source>
</evidence>
<dbReference type="NCBIfam" id="TIGR00206">
    <property type="entry name" value="fliF"/>
    <property type="match status" value="1"/>
</dbReference>
<keyword evidence="5 11" id="KW-0812">Transmembrane</keyword>
<keyword evidence="8 9" id="KW-0975">Bacterial flagellum</keyword>
<dbReference type="Pfam" id="PF01514">
    <property type="entry name" value="YscJ_FliF"/>
    <property type="match status" value="1"/>
</dbReference>
<proteinExistence type="inferred from homology"/>
<evidence type="ECO:0000256" key="10">
    <source>
        <dbReference type="SAM" id="MobiDB-lite"/>
    </source>
</evidence>
<feature type="region of interest" description="Disordered" evidence="10">
    <location>
        <begin position="1"/>
        <end position="21"/>
    </location>
</feature>
<dbReference type="InterPro" id="IPR045851">
    <property type="entry name" value="AMP-bd_C_sf"/>
</dbReference>
<evidence type="ECO:0000313" key="14">
    <source>
        <dbReference type="EMBL" id="AXC09523.1"/>
    </source>
</evidence>
<keyword evidence="6 11" id="KW-1133">Transmembrane helix</keyword>
<keyword evidence="14" id="KW-0282">Flagellum</keyword>
<comment type="subcellular location">
    <subcellularLocation>
        <location evidence="1 9">Bacterial flagellum basal body</location>
    </subcellularLocation>
    <subcellularLocation>
        <location evidence="2">Cell membrane</location>
        <topology evidence="2">Multi-pass membrane protein</topology>
    </subcellularLocation>
</comment>
<dbReference type="KEGG" id="abas:ACPOL_0138"/>
<dbReference type="PANTHER" id="PTHR30046">
    <property type="entry name" value="FLAGELLAR M-RING PROTEIN"/>
    <property type="match status" value="1"/>
</dbReference>
<evidence type="ECO:0000256" key="2">
    <source>
        <dbReference type="ARBA" id="ARBA00004651"/>
    </source>
</evidence>
<dbReference type="PANTHER" id="PTHR30046:SF0">
    <property type="entry name" value="FLAGELLAR M-RING PROTEIN"/>
    <property type="match status" value="1"/>
</dbReference>
<evidence type="ECO:0000313" key="15">
    <source>
        <dbReference type="Proteomes" id="UP000253606"/>
    </source>
</evidence>
<evidence type="ECO:0000256" key="7">
    <source>
        <dbReference type="ARBA" id="ARBA00023136"/>
    </source>
</evidence>
<evidence type="ECO:0000256" key="4">
    <source>
        <dbReference type="ARBA" id="ARBA00022475"/>
    </source>
</evidence>
<dbReference type="RefSeq" id="WP_114205349.1">
    <property type="nucleotide sequence ID" value="NZ_CP030840.1"/>
</dbReference>
<dbReference type="Proteomes" id="UP000253606">
    <property type="component" value="Chromosome"/>
</dbReference>
<evidence type="ECO:0000256" key="8">
    <source>
        <dbReference type="ARBA" id="ARBA00023143"/>
    </source>
</evidence>
<sequence>MLAIRSHSGERQGTEAMDENQQLRTEVADQGLDLRLRALWERSAASLAGLSSGQRRWALLAGASLILAIGGLVWFAARPDWRVLYAGLDPQDAREIAAGLTAASLPFDVSPDGATIRVPSESLDKARLATTAKGRPKSGRMGFELFDKPNWIGSEFEEKVNYQRALEGEIEHTIDSMGAIQSSRVNLVMPHDSLFTDQQREAKASVVLKMKHRSLNDEEGDAIRNLVASAVDGLTPDKVILADADGHAVLGRKSASAETEAHEQQLEEKLIETLEPVAGVGNVRASVNVDYDSSISEETDETYDPASVVTLSMQKSQQTSNPAPSPAGVPGTASNAPNAQPPLFPTAASSVQSTTQENGTYGASKRTRRLQQGIGRVRRVTAAILVNDRKMAMSGKSKQTTWQPRNPEEMKRLTMLAQAAIGYDTSRGDQISLENISFDDNNAPPPPSLPERLLKSAGRSEPLLRYATILAAMLGLVFFVIRPIAAKTKPLKAQAAFSPGAGPGASSRPGPELPEAKAEELLLETQKKRAQSLHEGVVAIINRDPALSSRLLHSWIHVEGG</sequence>
<comment type="function">
    <text evidence="9">The M ring may be actively involved in energy transduction.</text>
</comment>
<organism evidence="14 15">
    <name type="scientific">Acidisarcina polymorpha</name>
    <dbReference type="NCBI Taxonomy" id="2211140"/>
    <lineage>
        <taxon>Bacteria</taxon>
        <taxon>Pseudomonadati</taxon>
        <taxon>Acidobacteriota</taxon>
        <taxon>Terriglobia</taxon>
        <taxon>Terriglobales</taxon>
        <taxon>Acidobacteriaceae</taxon>
        <taxon>Acidisarcina</taxon>
    </lineage>
</organism>
<feature type="domain" description="Flagellar M-ring C-terminal" evidence="13">
    <location>
        <begin position="274"/>
        <end position="438"/>
    </location>
</feature>
<dbReference type="Pfam" id="PF08345">
    <property type="entry name" value="YscJ_FliF_C"/>
    <property type="match status" value="1"/>
</dbReference>
<feature type="compositionally biased region" description="Polar residues" evidence="10">
    <location>
        <begin position="347"/>
        <end position="361"/>
    </location>
</feature>
<reference evidence="14 15" key="1">
    <citation type="journal article" date="2018" name="Front. Microbiol.">
        <title>Hydrolytic Capabilities as a Key to Environmental Success: Chitinolytic and Cellulolytic Acidobacteria From Acidic Sub-arctic Soils and Boreal Peatlands.</title>
        <authorList>
            <person name="Belova S.E."/>
            <person name="Ravin N.V."/>
            <person name="Pankratov T.A."/>
            <person name="Rakitin A.L."/>
            <person name="Ivanova A.A."/>
            <person name="Beletsky A.V."/>
            <person name="Mardanov A.V."/>
            <person name="Sinninghe Damste J.S."/>
            <person name="Dedysh S.N."/>
        </authorList>
    </citation>
    <scope>NUCLEOTIDE SEQUENCE [LARGE SCALE GENOMIC DNA]</scope>
    <source>
        <strain evidence="14 15">SBC82</strain>
    </source>
</reference>
<feature type="region of interest" description="Disordered" evidence="10">
    <location>
        <begin position="312"/>
        <end position="370"/>
    </location>
</feature>
<evidence type="ECO:0000256" key="6">
    <source>
        <dbReference type="ARBA" id="ARBA00022989"/>
    </source>
</evidence>
<dbReference type="GO" id="GO:0009431">
    <property type="term" value="C:bacterial-type flagellum basal body, MS ring"/>
    <property type="evidence" value="ECO:0007669"/>
    <property type="project" value="InterPro"/>
</dbReference>
<keyword evidence="14" id="KW-0966">Cell projection</keyword>
<name>A0A2Z5FS22_9BACT</name>
<dbReference type="InterPro" id="IPR000067">
    <property type="entry name" value="FlgMring_FliF"/>
</dbReference>
<keyword evidence="14" id="KW-0969">Cilium</keyword>
<dbReference type="GO" id="GO:0003774">
    <property type="term" value="F:cytoskeletal motor activity"/>
    <property type="evidence" value="ECO:0007669"/>
    <property type="project" value="InterPro"/>
</dbReference>
<evidence type="ECO:0000256" key="1">
    <source>
        <dbReference type="ARBA" id="ARBA00004117"/>
    </source>
</evidence>
<dbReference type="GO" id="GO:0005886">
    <property type="term" value="C:plasma membrane"/>
    <property type="evidence" value="ECO:0007669"/>
    <property type="project" value="UniProtKB-SubCell"/>
</dbReference>
<gene>
    <name evidence="14" type="ORF">ACPOL_0138</name>
</gene>
<feature type="transmembrane region" description="Helical" evidence="11">
    <location>
        <begin position="463"/>
        <end position="481"/>
    </location>
</feature>
<dbReference type="InterPro" id="IPR043427">
    <property type="entry name" value="YscJ/FliF"/>
</dbReference>
<feature type="compositionally biased region" description="Polar residues" evidence="10">
    <location>
        <begin position="312"/>
        <end position="322"/>
    </location>
</feature>
<dbReference type="PIRSF" id="PIRSF004862">
    <property type="entry name" value="FliF"/>
    <property type="match status" value="1"/>
</dbReference>
<dbReference type="InterPro" id="IPR013556">
    <property type="entry name" value="Flag_M-ring_C"/>
</dbReference>
<dbReference type="AlphaFoldDB" id="A0A2Z5FS22"/>